<dbReference type="HOGENOM" id="CLU_069356_23_1_5"/>
<dbReference type="RefSeq" id="WP_007004523.1">
    <property type="nucleotide sequence ID" value="NZ_GG770779.1"/>
</dbReference>
<evidence type="ECO:0000256" key="1">
    <source>
        <dbReference type="ARBA" id="ARBA00023015"/>
    </source>
</evidence>
<proteinExistence type="predicted"/>
<gene>
    <name evidence="6" type="ORF">HMPREF0731_2106</name>
</gene>
<evidence type="ECO:0000256" key="3">
    <source>
        <dbReference type="ARBA" id="ARBA00023163"/>
    </source>
</evidence>
<dbReference type="PANTHER" id="PTHR47506">
    <property type="entry name" value="TRANSCRIPTIONAL REGULATORY PROTEIN"/>
    <property type="match status" value="1"/>
</dbReference>
<dbReference type="SUPFAM" id="SSF48498">
    <property type="entry name" value="Tetracyclin repressor-like, C-terminal domain"/>
    <property type="match status" value="1"/>
</dbReference>
<dbReference type="InterPro" id="IPR001647">
    <property type="entry name" value="HTH_TetR"/>
</dbReference>
<evidence type="ECO:0000313" key="7">
    <source>
        <dbReference type="Proteomes" id="UP000005324"/>
    </source>
</evidence>
<organism evidence="6 7">
    <name type="scientific">Pseudoroseomonas cervicalis ATCC 49957</name>
    <dbReference type="NCBI Taxonomy" id="525371"/>
    <lineage>
        <taxon>Bacteria</taxon>
        <taxon>Pseudomonadati</taxon>
        <taxon>Pseudomonadota</taxon>
        <taxon>Alphaproteobacteria</taxon>
        <taxon>Acetobacterales</taxon>
        <taxon>Roseomonadaceae</taxon>
        <taxon>Roseomonas</taxon>
    </lineage>
</organism>
<keyword evidence="3" id="KW-0804">Transcription</keyword>
<comment type="caution">
    <text evidence="6">The sequence shown here is derived from an EMBL/GenBank/DDBJ whole genome shotgun (WGS) entry which is preliminary data.</text>
</comment>
<dbReference type="PANTHER" id="PTHR47506:SF1">
    <property type="entry name" value="HTH-TYPE TRANSCRIPTIONAL REGULATOR YJDC"/>
    <property type="match status" value="1"/>
</dbReference>
<dbReference type="PRINTS" id="PR00455">
    <property type="entry name" value="HTHTETR"/>
</dbReference>
<evidence type="ECO:0000313" key="6">
    <source>
        <dbReference type="EMBL" id="EFH11680.1"/>
    </source>
</evidence>
<name>D5RLZ5_9PROT</name>
<dbReference type="AlphaFoldDB" id="D5RLZ5"/>
<keyword evidence="2 4" id="KW-0238">DNA-binding</keyword>
<feature type="non-terminal residue" evidence="6">
    <location>
        <position position="193"/>
    </location>
</feature>
<feature type="DNA-binding region" description="H-T-H motif" evidence="4">
    <location>
        <begin position="39"/>
        <end position="58"/>
    </location>
</feature>
<evidence type="ECO:0000259" key="5">
    <source>
        <dbReference type="PROSITE" id="PS50977"/>
    </source>
</evidence>
<dbReference type="SUPFAM" id="SSF46689">
    <property type="entry name" value="Homeodomain-like"/>
    <property type="match status" value="1"/>
</dbReference>
<dbReference type="Pfam" id="PF00440">
    <property type="entry name" value="TetR_N"/>
    <property type="match status" value="1"/>
</dbReference>
<dbReference type="GO" id="GO:0003677">
    <property type="term" value="F:DNA binding"/>
    <property type="evidence" value="ECO:0007669"/>
    <property type="project" value="UniProtKB-UniRule"/>
</dbReference>
<accession>D5RLZ5</accession>
<feature type="domain" description="HTH tetR-type" evidence="5">
    <location>
        <begin position="16"/>
        <end position="76"/>
    </location>
</feature>
<dbReference type="Proteomes" id="UP000005324">
    <property type="component" value="Unassembled WGS sequence"/>
</dbReference>
<dbReference type="InterPro" id="IPR036271">
    <property type="entry name" value="Tet_transcr_reg_TetR-rel_C_sf"/>
</dbReference>
<dbReference type="InterPro" id="IPR009057">
    <property type="entry name" value="Homeodomain-like_sf"/>
</dbReference>
<dbReference type="PROSITE" id="PS50977">
    <property type="entry name" value="HTH_TETR_2"/>
    <property type="match status" value="1"/>
</dbReference>
<keyword evidence="7" id="KW-1185">Reference proteome</keyword>
<evidence type="ECO:0000256" key="4">
    <source>
        <dbReference type="PROSITE-ProRule" id="PRU00335"/>
    </source>
</evidence>
<sequence>MTEAATPKTGSPRDARPAAQRVLDAAKELFYRQGIRATGVEEVCRVAGTTKMSLYRAFPSKDALVEAILREDCAEEEHWYGPVLCASMPARDRPMAFLRQAAKAMRSPGFRGCPMGLAIVEFPDPEHPARQVADARKHAMRKLLRALCAEAGAADADCAGDAMLLLLEGAFAAVPYLGGEAAARSLEQAGAVL</sequence>
<evidence type="ECO:0000256" key="2">
    <source>
        <dbReference type="ARBA" id="ARBA00023125"/>
    </source>
</evidence>
<keyword evidence="1" id="KW-0805">Transcription regulation</keyword>
<protein>
    <submittedName>
        <fullName evidence="6">Transcriptional regulator, TetR family</fullName>
    </submittedName>
</protein>
<dbReference type="Gene3D" id="1.10.357.10">
    <property type="entry name" value="Tetracycline Repressor, domain 2"/>
    <property type="match status" value="1"/>
</dbReference>
<reference evidence="6 7" key="1">
    <citation type="submission" date="2010-04" db="EMBL/GenBank/DDBJ databases">
        <authorList>
            <person name="Qin X."/>
            <person name="Bachman B."/>
            <person name="Battles P."/>
            <person name="Bell A."/>
            <person name="Bess C."/>
            <person name="Bickham C."/>
            <person name="Chaboub L."/>
            <person name="Chen D."/>
            <person name="Coyle M."/>
            <person name="Deiros D.R."/>
            <person name="Dinh H."/>
            <person name="Forbes L."/>
            <person name="Fowler G."/>
            <person name="Francisco L."/>
            <person name="Fu Q."/>
            <person name="Gubbala S."/>
            <person name="Hale W."/>
            <person name="Han Y."/>
            <person name="Hemphill L."/>
            <person name="Highlander S.K."/>
            <person name="Hirani K."/>
            <person name="Hogues M."/>
            <person name="Jackson L."/>
            <person name="Jakkamsetti A."/>
            <person name="Javaid M."/>
            <person name="Jiang H."/>
            <person name="Korchina V."/>
            <person name="Kovar C."/>
            <person name="Lara F."/>
            <person name="Lee S."/>
            <person name="Mata R."/>
            <person name="Mathew T."/>
            <person name="Moen C."/>
            <person name="Morales K."/>
            <person name="Munidasa M."/>
            <person name="Nazareth L."/>
            <person name="Ngo R."/>
            <person name="Nguyen L."/>
            <person name="Okwuonu G."/>
            <person name="Ongeri F."/>
            <person name="Patil S."/>
            <person name="Petrosino J."/>
            <person name="Pham C."/>
            <person name="Pham P."/>
            <person name="Pu L.-L."/>
            <person name="Puazo M."/>
            <person name="Raj R."/>
            <person name="Reid J."/>
            <person name="Rouhana J."/>
            <person name="Saada N."/>
            <person name="Shang Y."/>
            <person name="Simmons D."/>
            <person name="Thornton R."/>
            <person name="Warren J."/>
            <person name="Weissenberger G."/>
            <person name="Zhang J."/>
            <person name="Zhang L."/>
            <person name="Zhou C."/>
            <person name="Zhu D."/>
            <person name="Muzny D."/>
            <person name="Worley K."/>
            <person name="Gibbs R."/>
        </authorList>
    </citation>
    <scope>NUCLEOTIDE SEQUENCE [LARGE SCALE GENOMIC DNA]</scope>
    <source>
        <strain evidence="6 7">ATCC 49957</strain>
    </source>
</reference>
<dbReference type="EMBL" id="ADVL01000338">
    <property type="protein sequence ID" value="EFH11680.1"/>
    <property type="molecule type" value="Genomic_DNA"/>
</dbReference>